<sequence length="348" mass="38194" precursor="true">MIDANSSTITTIITTSKAYTFMRIISLVIMLFLSLLSSNAAFAQWHQKSFDVMGTLAHVEFWLPDTAESSTAESLIAAVEHEMQRIDQTMSPYIATSELSIINRDAATKTVAISPELFDLLTDAQDIAKLTNGMFDITYASIGYQYDYRKHQKPDQAAINNALKAINYQAVMLDKSTSSVRFANTDVKIDLGGIAKGHAVKNCISILKDASIEHALISAGGDTTLLGDRIGRPWFVGIKHPRADDKTAVQLPLSNESISTSGDYERYFIEDGVRYHHIINPKTGDSARNVVSVSIIGKNPTFVDALSTAIFVMGLQQGMALINELPEYEAIIIDNQQTLHVSTGLQQD</sequence>
<dbReference type="InterPro" id="IPR003374">
    <property type="entry name" value="ApbE-like_sf"/>
</dbReference>
<evidence type="ECO:0000256" key="6">
    <source>
        <dbReference type="ARBA" id="ARBA00022723"/>
    </source>
</evidence>
<keyword evidence="7 11" id="KW-0274">FAD</keyword>
<dbReference type="InterPro" id="IPR024932">
    <property type="entry name" value="ApbE"/>
</dbReference>
<comment type="similarity">
    <text evidence="1 11">Belongs to the ApbE family.</text>
</comment>
<dbReference type="Pfam" id="PF02424">
    <property type="entry name" value="ApbE"/>
    <property type="match status" value="1"/>
</dbReference>
<evidence type="ECO:0000256" key="10">
    <source>
        <dbReference type="ARBA" id="ARBA00048540"/>
    </source>
</evidence>
<comment type="catalytic activity">
    <reaction evidence="10 11">
        <text>L-threonyl-[protein] + FAD = FMN-L-threonyl-[protein] + AMP + H(+)</text>
        <dbReference type="Rhea" id="RHEA:36847"/>
        <dbReference type="Rhea" id="RHEA-COMP:11060"/>
        <dbReference type="Rhea" id="RHEA-COMP:11061"/>
        <dbReference type="ChEBI" id="CHEBI:15378"/>
        <dbReference type="ChEBI" id="CHEBI:30013"/>
        <dbReference type="ChEBI" id="CHEBI:57692"/>
        <dbReference type="ChEBI" id="CHEBI:74257"/>
        <dbReference type="ChEBI" id="CHEBI:456215"/>
        <dbReference type="EC" id="2.7.1.180"/>
    </reaction>
</comment>
<dbReference type="GO" id="GO:0046872">
    <property type="term" value="F:metal ion binding"/>
    <property type="evidence" value="ECO:0007669"/>
    <property type="project" value="UniProtKB-UniRule"/>
</dbReference>
<dbReference type="EMBL" id="CP000447">
    <property type="protein sequence ID" value="ABI71097.1"/>
    <property type="molecule type" value="Genomic_DNA"/>
</dbReference>
<keyword evidence="14" id="KW-1185">Reference proteome</keyword>
<dbReference type="PANTHER" id="PTHR30040">
    <property type="entry name" value="THIAMINE BIOSYNTHESIS LIPOPROTEIN APBE"/>
    <property type="match status" value="1"/>
</dbReference>
<evidence type="ECO:0000256" key="5">
    <source>
        <dbReference type="ARBA" id="ARBA00022679"/>
    </source>
</evidence>
<dbReference type="Gene3D" id="3.10.520.10">
    <property type="entry name" value="ApbE-like domains"/>
    <property type="match status" value="1"/>
</dbReference>
<reference evidence="13 14" key="1">
    <citation type="submission" date="2006-08" db="EMBL/GenBank/DDBJ databases">
        <title>Complete sequence of Shewanella frigidimarina NCIMB 400.</title>
        <authorList>
            <consortium name="US DOE Joint Genome Institute"/>
            <person name="Copeland A."/>
            <person name="Lucas S."/>
            <person name="Lapidus A."/>
            <person name="Barry K."/>
            <person name="Detter J.C."/>
            <person name="Glavina del Rio T."/>
            <person name="Hammon N."/>
            <person name="Israni S."/>
            <person name="Dalin E."/>
            <person name="Tice H."/>
            <person name="Pitluck S."/>
            <person name="Fredrickson J.K."/>
            <person name="Kolker E."/>
            <person name="McCuel L.A."/>
            <person name="DiChristina T."/>
            <person name="Nealson K.H."/>
            <person name="Newman D."/>
            <person name="Tiedje J.M."/>
            <person name="Zhou J."/>
            <person name="Romine M.F."/>
            <person name="Culley D.E."/>
            <person name="Serres M."/>
            <person name="Chertkov O."/>
            <person name="Brettin T."/>
            <person name="Bruce D."/>
            <person name="Han C."/>
            <person name="Tapia R."/>
            <person name="Gilna P."/>
            <person name="Schmutz J."/>
            <person name="Larimer F."/>
            <person name="Land M."/>
            <person name="Hauser L."/>
            <person name="Kyrpides N."/>
            <person name="Mikhailova N."/>
            <person name="Richardson P."/>
        </authorList>
    </citation>
    <scope>NUCLEOTIDE SEQUENCE [LARGE SCALE GENOMIC DNA]</scope>
    <source>
        <strain evidence="13 14">NCIMB 400</strain>
    </source>
</reference>
<evidence type="ECO:0000256" key="4">
    <source>
        <dbReference type="ARBA" id="ARBA00022630"/>
    </source>
</evidence>
<dbReference type="AlphaFoldDB" id="Q085G8"/>
<feature type="binding site" evidence="12">
    <location>
        <position position="308"/>
    </location>
    <ligand>
        <name>Mg(2+)</name>
        <dbReference type="ChEBI" id="CHEBI:18420"/>
    </ligand>
</feature>
<keyword evidence="13" id="KW-0449">Lipoprotein</keyword>
<accession>Q085G8</accession>
<evidence type="ECO:0000256" key="8">
    <source>
        <dbReference type="ARBA" id="ARBA00022842"/>
    </source>
</evidence>
<keyword evidence="8 11" id="KW-0460">Magnesium</keyword>
<evidence type="ECO:0000256" key="12">
    <source>
        <dbReference type="PIRSR" id="PIRSR006268-2"/>
    </source>
</evidence>
<name>Q085G8_SHEFN</name>
<dbReference type="KEGG" id="sfr:Sfri_1244"/>
<gene>
    <name evidence="13" type="ordered locus">Sfri_1244</name>
</gene>
<evidence type="ECO:0000256" key="1">
    <source>
        <dbReference type="ARBA" id="ARBA00008282"/>
    </source>
</evidence>
<evidence type="ECO:0000256" key="3">
    <source>
        <dbReference type="ARBA" id="ARBA00016337"/>
    </source>
</evidence>
<proteinExistence type="inferred from homology"/>
<dbReference type="EC" id="2.7.1.180" evidence="2 11"/>
<dbReference type="GO" id="GO:0016740">
    <property type="term" value="F:transferase activity"/>
    <property type="evidence" value="ECO:0007669"/>
    <property type="project" value="UniProtKB-UniRule"/>
</dbReference>
<evidence type="ECO:0000256" key="11">
    <source>
        <dbReference type="PIRNR" id="PIRNR006268"/>
    </source>
</evidence>
<dbReference type="Proteomes" id="UP000000684">
    <property type="component" value="Chromosome"/>
</dbReference>
<protein>
    <recommendedName>
        <fullName evidence="3 11">FAD:protein FMN transferase</fullName>
        <ecNumber evidence="2 11">2.7.1.180</ecNumber>
    </recommendedName>
    <alternativeName>
        <fullName evidence="9 11">Flavin transferase</fullName>
    </alternativeName>
</protein>
<comment type="cofactor">
    <cofactor evidence="12">
        <name>Mg(2+)</name>
        <dbReference type="ChEBI" id="CHEBI:18420"/>
    </cofactor>
    <cofactor evidence="12">
        <name>Mn(2+)</name>
        <dbReference type="ChEBI" id="CHEBI:29035"/>
    </cofactor>
    <text evidence="12">Magnesium. Can also use manganese.</text>
</comment>
<evidence type="ECO:0000256" key="2">
    <source>
        <dbReference type="ARBA" id="ARBA00011955"/>
    </source>
</evidence>
<dbReference type="STRING" id="318167.Sfri_1244"/>
<keyword evidence="6 11" id="KW-0479">Metal-binding</keyword>
<dbReference type="HOGENOM" id="CLU_044403_5_1_6"/>
<dbReference type="PANTHER" id="PTHR30040:SF2">
    <property type="entry name" value="FAD:PROTEIN FMN TRANSFERASE"/>
    <property type="match status" value="1"/>
</dbReference>
<evidence type="ECO:0000256" key="7">
    <source>
        <dbReference type="ARBA" id="ARBA00022827"/>
    </source>
</evidence>
<dbReference type="eggNOG" id="COG1477">
    <property type="taxonomic scope" value="Bacteria"/>
</dbReference>
<dbReference type="SUPFAM" id="SSF143631">
    <property type="entry name" value="ApbE-like"/>
    <property type="match status" value="1"/>
</dbReference>
<feature type="binding site" evidence="12">
    <location>
        <position position="193"/>
    </location>
    <ligand>
        <name>Mg(2+)</name>
        <dbReference type="ChEBI" id="CHEBI:18420"/>
    </ligand>
</feature>
<evidence type="ECO:0000313" key="14">
    <source>
        <dbReference type="Proteomes" id="UP000000684"/>
    </source>
</evidence>
<evidence type="ECO:0000256" key="9">
    <source>
        <dbReference type="ARBA" id="ARBA00031306"/>
    </source>
</evidence>
<dbReference type="PIRSF" id="PIRSF006268">
    <property type="entry name" value="ApbE"/>
    <property type="match status" value="1"/>
</dbReference>
<keyword evidence="4 11" id="KW-0285">Flavoprotein</keyword>
<feature type="binding site" evidence="12">
    <location>
        <position position="304"/>
    </location>
    <ligand>
        <name>Mg(2+)</name>
        <dbReference type="ChEBI" id="CHEBI:18420"/>
    </ligand>
</feature>
<organism evidence="13 14">
    <name type="scientific">Shewanella frigidimarina (strain NCIMB 400)</name>
    <dbReference type="NCBI Taxonomy" id="318167"/>
    <lineage>
        <taxon>Bacteria</taxon>
        <taxon>Pseudomonadati</taxon>
        <taxon>Pseudomonadota</taxon>
        <taxon>Gammaproteobacteria</taxon>
        <taxon>Alteromonadales</taxon>
        <taxon>Shewanellaceae</taxon>
        <taxon>Shewanella</taxon>
    </lineage>
</organism>
<evidence type="ECO:0000313" key="13">
    <source>
        <dbReference type="EMBL" id="ABI71097.1"/>
    </source>
</evidence>
<keyword evidence="5 11" id="KW-0808">Transferase</keyword>